<comment type="caution">
    <text evidence="7">The sequence shown here is derived from an EMBL/GenBank/DDBJ whole genome shotgun (WGS) entry which is preliminary data.</text>
</comment>
<comment type="similarity">
    <text evidence="1">Belongs to the sulfatase family.</text>
</comment>
<evidence type="ECO:0000313" key="8">
    <source>
        <dbReference type="Proteomes" id="UP000612352"/>
    </source>
</evidence>
<evidence type="ECO:0000259" key="6">
    <source>
        <dbReference type="Pfam" id="PF00884"/>
    </source>
</evidence>
<feature type="domain" description="Sulfatase N-terminal" evidence="6">
    <location>
        <begin position="6"/>
        <end position="347"/>
    </location>
</feature>
<dbReference type="Proteomes" id="UP000612352">
    <property type="component" value="Unassembled WGS sequence"/>
</dbReference>
<evidence type="ECO:0000256" key="5">
    <source>
        <dbReference type="SAM" id="MobiDB-lite"/>
    </source>
</evidence>
<evidence type="ECO:0000256" key="2">
    <source>
        <dbReference type="ARBA" id="ARBA00022729"/>
    </source>
</evidence>
<gene>
    <name evidence="7" type="ORF">I8D64_06050</name>
</gene>
<reference evidence="7 8" key="1">
    <citation type="submission" date="2020-12" db="EMBL/GenBank/DDBJ databases">
        <title>Brachybacterium sp. MASK1Z-5, whole genome shotgun sequence.</title>
        <authorList>
            <person name="Tuo L."/>
        </authorList>
    </citation>
    <scope>NUCLEOTIDE SEQUENCE [LARGE SCALE GENOMIC DNA]</scope>
    <source>
        <strain evidence="7 8">MASK1Z-5</strain>
    </source>
</reference>
<evidence type="ECO:0000256" key="3">
    <source>
        <dbReference type="ARBA" id="ARBA00022801"/>
    </source>
</evidence>
<sequence length="488" mass="55291">MTERRPNILMILTDDHAAHAVGAYGSVVNTTPHLDEIAREGWVMENCFCTNSICTPSRASILTGTHSHVNGVTTLSTPMDPSLPTFVSRLHEEGYRTGIVGKWHLGEGPDHEPQGFDCWEILHDQGEYVDPVFRSPEGDRRRPGYATDIITDLALEWIDQWESERPGDPWCLLVHHKAPHRPWQPDRAHRGLYADPIPVPATFHDDYATRGTAAHRAAMRIADHLTLEDVKEYPPEGLSHEQLGLWKYQRYMQDYLECVASVDDNVGRLLADLRSRGLFEDTLCAYASDQGFFLGDHGWFDKRFMYDESIRMPLLISWPAALERGRRSTRMVTNVDFARTFLAAAGVDPDPGMQGSSFLEALREDLPDDPDPAFYYRYWENDDGIHGALAHYGIRTARYKLIRFYNDGLGLPGTRPSIFPPYWELYDLQEDPEELRNVADDPGYASVRAGLIERLAVEQRAVGDEPYVPAMDADGRPERLSSPIGPQR</sequence>
<dbReference type="SUPFAM" id="SSF53649">
    <property type="entry name" value="Alkaline phosphatase-like"/>
    <property type="match status" value="1"/>
</dbReference>
<keyword evidence="3" id="KW-0378">Hydrolase</keyword>
<dbReference type="InterPro" id="IPR024607">
    <property type="entry name" value="Sulfatase_CS"/>
</dbReference>
<dbReference type="Gene3D" id="3.40.720.10">
    <property type="entry name" value="Alkaline Phosphatase, subunit A"/>
    <property type="match status" value="1"/>
</dbReference>
<organism evidence="7 8">
    <name type="scientific">Brachybacterium halotolerans</name>
    <dbReference type="NCBI Taxonomy" id="2795215"/>
    <lineage>
        <taxon>Bacteria</taxon>
        <taxon>Bacillati</taxon>
        <taxon>Actinomycetota</taxon>
        <taxon>Actinomycetes</taxon>
        <taxon>Micrococcales</taxon>
        <taxon>Dermabacteraceae</taxon>
        <taxon>Brachybacterium</taxon>
    </lineage>
</organism>
<dbReference type="CDD" id="cd16031">
    <property type="entry name" value="G6S_like"/>
    <property type="match status" value="1"/>
</dbReference>
<keyword evidence="8" id="KW-1185">Reference proteome</keyword>
<name>A0ABS1B8J8_9MICO</name>
<keyword evidence="4" id="KW-0325">Glycoprotein</keyword>
<keyword evidence="2" id="KW-0732">Signal</keyword>
<dbReference type="InterPro" id="IPR017850">
    <property type="entry name" value="Alkaline_phosphatase_core_sf"/>
</dbReference>
<protein>
    <submittedName>
        <fullName evidence="7">Sulfatase</fullName>
    </submittedName>
</protein>
<dbReference type="PROSITE" id="PS00149">
    <property type="entry name" value="SULFATASE_2"/>
    <property type="match status" value="1"/>
</dbReference>
<dbReference type="EMBL" id="JAEDAJ010000002">
    <property type="protein sequence ID" value="MBK0330964.1"/>
    <property type="molecule type" value="Genomic_DNA"/>
</dbReference>
<evidence type="ECO:0000313" key="7">
    <source>
        <dbReference type="EMBL" id="MBK0330964.1"/>
    </source>
</evidence>
<dbReference type="Pfam" id="PF00884">
    <property type="entry name" value="Sulfatase"/>
    <property type="match status" value="1"/>
</dbReference>
<dbReference type="PANTHER" id="PTHR43108">
    <property type="entry name" value="N-ACETYLGLUCOSAMINE-6-SULFATASE FAMILY MEMBER"/>
    <property type="match status" value="1"/>
</dbReference>
<feature type="region of interest" description="Disordered" evidence="5">
    <location>
        <begin position="467"/>
        <end position="488"/>
    </location>
</feature>
<dbReference type="PROSITE" id="PS00523">
    <property type="entry name" value="SULFATASE_1"/>
    <property type="match status" value="1"/>
</dbReference>
<dbReference type="RefSeq" id="WP_200501602.1">
    <property type="nucleotide sequence ID" value="NZ_JAEDAJ010000002.1"/>
</dbReference>
<evidence type="ECO:0000256" key="4">
    <source>
        <dbReference type="ARBA" id="ARBA00023180"/>
    </source>
</evidence>
<proteinExistence type="inferred from homology"/>
<dbReference type="InterPro" id="IPR000917">
    <property type="entry name" value="Sulfatase_N"/>
</dbReference>
<accession>A0ABS1B8J8</accession>
<dbReference type="PANTHER" id="PTHR43108:SF6">
    <property type="entry name" value="N-SULPHOGLUCOSAMINE SULPHOHYDROLASE"/>
    <property type="match status" value="1"/>
</dbReference>
<evidence type="ECO:0000256" key="1">
    <source>
        <dbReference type="ARBA" id="ARBA00008779"/>
    </source>
</evidence>